<dbReference type="InterPro" id="IPR016137">
    <property type="entry name" value="RGS"/>
</dbReference>
<feature type="compositionally biased region" description="Low complexity" evidence="1">
    <location>
        <begin position="21"/>
        <end position="33"/>
    </location>
</feature>
<gene>
    <name evidence="4" type="primary">LOC115227977</name>
</gene>
<name>A0A6P7TRY1_9MOLL</name>
<dbReference type="Proteomes" id="UP000515154">
    <property type="component" value="Unplaced"/>
</dbReference>
<evidence type="ECO:0000256" key="1">
    <source>
        <dbReference type="SAM" id="MobiDB-lite"/>
    </source>
</evidence>
<dbReference type="KEGG" id="osn:115227977"/>
<dbReference type="RefSeq" id="XP_029654523.1">
    <property type="nucleotide sequence ID" value="XM_029798663.1"/>
</dbReference>
<proteinExistence type="predicted"/>
<dbReference type="PROSITE" id="PS50132">
    <property type="entry name" value="RGS"/>
    <property type="match status" value="1"/>
</dbReference>
<dbReference type="AlphaFoldDB" id="A0A6P7TRY1"/>
<evidence type="ECO:0000313" key="4">
    <source>
        <dbReference type="RefSeq" id="XP_029654523.1"/>
    </source>
</evidence>
<feature type="domain" description="RGS" evidence="2">
    <location>
        <begin position="270"/>
        <end position="315"/>
    </location>
</feature>
<evidence type="ECO:0000313" key="3">
    <source>
        <dbReference type="Proteomes" id="UP000515154"/>
    </source>
</evidence>
<feature type="region of interest" description="Disordered" evidence="1">
    <location>
        <begin position="1"/>
        <end position="33"/>
    </location>
</feature>
<keyword evidence="3" id="KW-1185">Reference proteome</keyword>
<accession>A0A6P7TRY1</accession>
<organism evidence="3 4">
    <name type="scientific">Octopus sinensis</name>
    <name type="common">East Asian common octopus</name>
    <dbReference type="NCBI Taxonomy" id="2607531"/>
    <lineage>
        <taxon>Eukaryota</taxon>
        <taxon>Metazoa</taxon>
        <taxon>Spiralia</taxon>
        <taxon>Lophotrochozoa</taxon>
        <taxon>Mollusca</taxon>
        <taxon>Cephalopoda</taxon>
        <taxon>Coleoidea</taxon>
        <taxon>Octopodiformes</taxon>
        <taxon>Octopoda</taxon>
        <taxon>Incirrata</taxon>
        <taxon>Octopodidae</taxon>
        <taxon>Octopus</taxon>
    </lineage>
</organism>
<reference evidence="4" key="1">
    <citation type="submission" date="2025-08" db="UniProtKB">
        <authorList>
            <consortium name="RefSeq"/>
        </authorList>
    </citation>
    <scope>IDENTIFICATION</scope>
</reference>
<dbReference type="InterPro" id="IPR044926">
    <property type="entry name" value="RGS_subdomain_2"/>
</dbReference>
<protein>
    <submittedName>
        <fullName evidence="4">Uncharacterized protein LOC115227977</fullName>
    </submittedName>
</protein>
<evidence type="ECO:0000259" key="2">
    <source>
        <dbReference type="PROSITE" id="PS50132"/>
    </source>
</evidence>
<dbReference type="Pfam" id="PF00615">
    <property type="entry name" value="RGS"/>
    <property type="match status" value="1"/>
</dbReference>
<dbReference type="SUPFAM" id="SSF48097">
    <property type="entry name" value="Regulator of G-protein signaling, RGS"/>
    <property type="match status" value="1"/>
</dbReference>
<dbReference type="InterPro" id="IPR036305">
    <property type="entry name" value="RGS_sf"/>
</dbReference>
<feature type="compositionally biased region" description="Polar residues" evidence="1">
    <location>
        <begin position="1"/>
        <end position="14"/>
    </location>
</feature>
<dbReference type="Gene3D" id="1.10.167.10">
    <property type="entry name" value="Regulator of G-protein Signalling 4, domain 2"/>
    <property type="match status" value="1"/>
</dbReference>
<sequence length="325" mass="36542">MSEIDQSLLTPLTETQERNEPSSPLSRFNSSSPTQSDLMEFCQFVFKGVPLRTENYGKTCATLGYLGSIDLSSNNDNSNLEKAILFTFSRRKVQETVELKISGGGLSLVSPVGFALAVYPTSCLISFAYFGIQVRHILIAVLHGIGSPKKPIAHLFFDTFDDKNPTPFVHSNMLDPLTRLFPHSDTEIAVFLRKMGFIILESSLDEYSVTESSLVESADEMPPSSWCPSKFPIMYNREAVRGVRLLDSESASWSCPTNSVKGESEQSFPGLRTVLSDKRMCKLFKNYAEGEFSGENVMFWKRVERYKKIGNPEKVIWPVHWSEEV</sequence>